<dbReference type="OrthoDB" id="5509517at2"/>
<gene>
    <name evidence="1" type="ORF">CQA76_04735</name>
</gene>
<sequence>MKTIIIDLDGTLTIDDDKVDYCDKKPNLALVETIKEYKKQGFKITIFTSRNMRTFNNDIEKIKTHTLPIIISWLDKHKIPYDDIIVGKPWCGFDGFYVDDKAIRPSEFINLKYEEIKELLQKENPYKDGGNR</sequence>
<evidence type="ECO:0000313" key="1">
    <source>
        <dbReference type="EMBL" id="TKX32200.1"/>
    </source>
</evidence>
<proteinExistence type="predicted"/>
<name>A0A4U7BPP2_9BACT</name>
<evidence type="ECO:0000313" key="2">
    <source>
        <dbReference type="Proteomes" id="UP000310353"/>
    </source>
</evidence>
<dbReference type="NCBIfam" id="TIGR01689">
    <property type="entry name" value="EcbF-BcbF"/>
    <property type="match status" value="1"/>
</dbReference>
<dbReference type="AlphaFoldDB" id="A0A4U7BPP2"/>
<dbReference type="InterPro" id="IPR010039">
    <property type="entry name" value="EcbF_BcbF"/>
</dbReference>
<protein>
    <submittedName>
        <fullName evidence="1">Capsular biosynthesis protein</fullName>
    </submittedName>
</protein>
<dbReference type="InterPro" id="IPR023214">
    <property type="entry name" value="HAD_sf"/>
</dbReference>
<comment type="caution">
    <text evidence="1">The sequence shown here is derived from an EMBL/GenBank/DDBJ whole genome shotgun (WGS) entry which is preliminary data.</text>
</comment>
<dbReference type="SUPFAM" id="SSF56784">
    <property type="entry name" value="HAD-like"/>
    <property type="match status" value="1"/>
</dbReference>
<dbReference type="InterPro" id="IPR036412">
    <property type="entry name" value="HAD-like_sf"/>
</dbReference>
<dbReference type="EMBL" id="NXMA01000007">
    <property type="protein sequence ID" value="TKX32200.1"/>
    <property type="molecule type" value="Genomic_DNA"/>
</dbReference>
<accession>A0A4U7BPP2</accession>
<keyword evidence="2" id="KW-1185">Reference proteome</keyword>
<reference evidence="1 2" key="1">
    <citation type="submission" date="2018-05" db="EMBL/GenBank/DDBJ databases">
        <title>Novel Campyloabacter and Helicobacter Species and Strains.</title>
        <authorList>
            <person name="Mannion A.J."/>
            <person name="Shen Z."/>
            <person name="Fox J.G."/>
        </authorList>
    </citation>
    <scope>NUCLEOTIDE SEQUENCE [LARGE SCALE GENOMIC DNA]</scope>
    <source>
        <strain evidence="2">MIT17-670</strain>
    </source>
</reference>
<dbReference type="Proteomes" id="UP000310353">
    <property type="component" value="Unassembled WGS sequence"/>
</dbReference>
<dbReference type="RefSeq" id="WP_137622297.1">
    <property type="nucleotide sequence ID" value="NZ_NXMA01000007.1"/>
</dbReference>
<organism evidence="1 2">
    <name type="scientific">Campylobacter aviculae</name>
    <dbReference type="NCBI Taxonomy" id="2510190"/>
    <lineage>
        <taxon>Bacteria</taxon>
        <taxon>Pseudomonadati</taxon>
        <taxon>Campylobacterota</taxon>
        <taxon>Epsilonproteobacteria</taxon>
        <taxon>Campylobacterales</taxon>
        <taxon>Campylobacteraceae</taxon>
        <taxon>Campylobacter</taxon>
    </lineage>
</organism>
<dbReference type="Gene3D" id="3.40.50.1000">
    <property type="entry name" value="HAD superfamily/HAD-like"/>
    <property type="match status" value="1"/>
</dbReference>
<dbReference type="Pfam" id="PF08282">
    <property type="entry name" value="Hydrolase_3"/>
    <property type="match status" value="1"/>
</dbReference>